<evidence type="ECO:0000259" key="6">
    <source>
        <dbReference type="PROSITE" id="PS50835"/>
    </source>
</evidence>
<feature type="signal peptide" evidence="5">
    <location>
        <begin position="1"/>
        <end position="21"/>
    </location>
</feature>
<comment type="caution">
    <text evidence="8">The sequence shown here is derived from an EMBL/GenBank/DDBJ whole genome shotgun (WGS) entry which is preliminary data.</text>
</comment>
<feature type="region of interest" description="Disordered" evidence="3">
    <location>
        <begin position="939"/>
        <end position="967"/>
    </location>
</feature>
<dbReference type="SMART" id="SM00409">
    <property type="entry name" value="IG"/>
    <property type="match status" value="4"/>
</dbReference>
<dbReference type="PROSITE" id="PS50835">
    <property type="entry name" value="IG_LIKE"/>
    <property type="match status" value="3"/>
</dbReference>
<feature type="transmembrane region" description="Helical" evidence="4">
    <location>
        <begin position="782"/>
        <end position="806"/>
    </location>
</feature>
<keyword evidence="2" id="KW-1015">Disulfide bond</keyword>
<feature type="compositionally biased region" description="Low complexity" evidence="3">
    <location>
        <begin position="1022"/>
        <end position="1036"/>
    </location>
</feature>
<reference evidence="8" key="1">
    <citation type="submission" date="2022-11" db="EMBL/GenBank/DDBJ databases">
        <authorList>
            <person name="Kikuchi T."/>
        </authorList>
    </citation>
    <scope>NUCLEOTIDE SEQUENCE</scope>
    <source>
        <strain evidence="8">PS1010</strain>
    </source>
</reference>
<evidence type="ECO:0000256" key="3">
    <source>
        <dbReference type="SAM" id="MobiDB-lite"/>
    </source>
</evidence>
<dbReference type="OrthoDB" id="5982258at2759"/>
<dbReference type="GO" id="GO:0098609">
    <property type="term" value="P:cell-cell adhesion"/>
    <property type="evidence" value="ECO:0007669"/>
    <property type="project" value="TreeGrafter"/>
</dbReference>
<gene>
    <name evidence="8" type="ORF">CAMP_LOCUS18597</name>
</gene>
<dbReference type="InterPro" id="IPR003599">
    <property type="entry name" value="Ig_sub"/>
</dbReference>
<organism evidence="8 9">
    <name type="scientific">Caenorhabditis angaria</name>
    <dbReference type="NCBI Taxonomy" id="860376"/>
    <lineage>
        <taxon>Eukaryota</taxon>
        <taxon>Metazoa</taxon>
        <taxon>Ecdysozoa</taxon>
        <taxon>Nematoda</taxon>
        <taxon>Chromadorea</taxon>
        <taxon>Rhabditida</taxon>
        <taxon>Rhabditina</taxon>
        <taxon>Rhabditomorpha</taxon>
        <taxon>Rhabditoidea</taxon>
        <taxon>Rhabditidae</taxon>
        <taxon>Peloderinae</taxon>
        <taxon>Caenorhabditis</taxon>
    </lineage>
</organism>
<evidence type="ECO:0000256" key="2">
    <source>
        <dbReference type="ARBA" id="ARBA00023157"/>
    </source>
</evidence>
<feature type="compositionally biased region" description="Polar residues" evidence="3">
    <location>
        <begin position="942"/>
        <end position="960"/>
    </location>
</feature>
<dbReference type="Proteomes" id="UP001152747">
    <property type="component" value="Unassembled WGS sequence"/>
</dbReference>
<sequence>MKQLNIRITLVFVYFLLYANAQDQFLSQYDLPTLDVKSDQLYLHKKLPTNLTCTVGAGWSNIHVNKVTWYKDEVILPPDNPDYQQAQTNLSILGIKQQNEGLYQCKVELSNVKLSNGKIISTTLMSAPLRMRRARLTKFDTMNIHGGVTVSEMEVARLPCTGMPDIVPGPPKICFQRMGSNECLGDGGKNDTKYLMTNSGMQISLVQPSDSGFYHCVVTNLYLNLTRVSPNPVLLYVREMNHTAKTDASSLTPTLIYPVSNSSLDSPIVVDVTEGDEVILECVMSMAKVIWHKYKNESTSQSDFDIYKNSRYQQIWGNLRIKTVATVDSGLYSCIGLPMVGTDIVFDENTKPRVNYKVIVHVKTYGYPVISTNILSCRGENMAYEIPMLYLNGIPVSQSADLLGEVISTSFYSNPIEVKYKPTEFGLSFQCASRPAMEEAEVYGEGLETGRSKNYYVFSVNPKKSIGDDKITIDVGKDAVLPCAIEPYFRGSTWWTKDGRDVSIVHGRFSLGEAHSLLIPNVTLNDEGWYSCNVGTTNQKPFYKRTYLKVTEPFVVRKKNDDLELEDVHGFVTGNSVRLQWAVLAAVTSLAKIANFSIEAQRFGTSENDWFVIETVNSHVRATTVQGFEPNHKYKMRIIVVREDGSTVISKETSYMFVGFPNGDVVPTKPEIDGIFMNSQNTAVVMFSQNDANRNATGRTFFVIYKKVGEELQQMTQVEGTQREALINIKLDTDYLIHLVAENAAGKTSSQEHLFKTTRTGMLLQARVFWDSIQRYLTFKNIALFGILFTLSSMMLLICFVVFCNLRSGKGRQKSQANGKFLDTSYRIFNEQKVHKSRILDDTIDNLDGDENSPLKIKSEENDSDKYGGFHVQESDMPNLYGNIDDMMDIECNQDTFPHDPTYVSSSIRQSSGLGCGSQAEIHKTARCYSPESRTSHEMLVSSYSRSAAHSTANSSSPQLNHPGGSIQRVKAYNYPDSLLYSPAGTTCSIAETTSSGIGMTQNRLNCDSPTNPSDEGDNRYGGSSRNSHISSSDGSKVMSMGTFKGGSTYNNTFADTFDRRRSENVA</sequence>
<dbReference type="PANTHER" id="PTHR44170">
    <property type="entry name" value="PROTEIN SIDEKICK"/>
    <property type="match status" value="1"/>
</dbReference>
<evidence type="ECO:0000313" key="8">
    <source>
        <dbReference type="EMBL" id="CAI5455960.1"/>
    </source>
</evidence>
<evidence type="ECO:0000313" key="9">
    <source>
        <dbReference type="Proteomes" id="UP001152747"/>
    </source>
</evidence>
<dbReference type="SUPFAM" id="SSF49265">
    <property type="entry name" value="Fibronectin type III"/>
    <property type="match status" value="1"/>
</dbReference>
<dbReference type="SUPFAM" id="SSF48726">
    <property type="entry name" value="Immunoglobulin"/>
    <property type="match status" value="4"/>
</dbReference>
<feature type="compositionally biased region" description="Polar residues" evidence="3">
    <location>
        <begin position="999"/>
        <end position="1014"/>
    </location>
</feature>
<dbReference type="SMART" id="SM00408">
    <property type="entry name" value="IGc2"/>
    <property type="match status" value="4"/>
</dbReference>
<feature type="domain" description="Ig-like" evidence="6">
    <location>
        <begin position="32"/>
        <end position="115"/>
    </location>
</feature>
<proteinExistence type="predicted"/>
<dbReference type="Pfam" id="PF00041">
    <property type="entry name" value="fn3"/>
    <property type="match status" value="1"/>
</dbReference>
<dbReference type="InterPro" id="IPR036179">
    <property type="entry name" value="Ig-like_dom_sf"/>
</dbReference>
<dbReference type="AlphaFoldDB" id="A0A9P1J3H9"/>
<name>A0A9P1J3H9_9PELO</name>
<dbReference type="CDD" id="cd00063">
    <property type="entry name" value="FN3"/>
    <property type="match status" value="1"/>
</dbReference>
<feature type="domain" description="Ig-like" evidence="6">
    <location>
        <begin position="253"/>
        <end position="334"/>
    </location>
</feature>
<dbReference type="InterPro" id="IPR036116">
    <property type="entry name" value="FN3_sf"/>
</dbReference>
<feature type="domain" description="Ig-like" evidence="6">
    <location>
        <begin position="462"/>
        <end position="543"/>
    </location>
</feature>
<feature type="domain" description="Fibronectin type-III" evidence="7">
    <location>
        <begin position="559"/>
        <end position="663"/>
    </location>
</feature>
<keyword evidence="9" id="KW-1185">Reference proteome</keyword>
<dbReference type="PROSITE" id="PS50853">
    <property type="entry name" value="FN3"/>
    <property type="match status" value="1"/>
</dbReference>
<keyword evidence="4" id="KW-0812">Transmembrane</keyword>
<evidence type="ECO:0000259" key="7">
    <source>
        <dbReference type="PROSITE" id="PS50853"/>
    </source>
</evidence>
<dbReference type="PANTHER" id="PTHR44170:SF55">
    <property type="entry name" value="OBSCURIN ISOFORM X2"/>
    <property type="match status" value="1"/>
</dbReference>
<dbReference type="Pfam" id="PF13927">
    <property type="entry name" value="Ig_3"/>
    <property type="match status" value="1"/>
</dbReference>
<dbReference type="InterPro" id="IPR007110">
    <property type="entry name" value="Ig-like_dom"/>
</dbReference>
<feature type="region of interest" description="Disordered" evidence="3">
    <location>
        <begin position="999"/>
        <end position="1043"/>
    </location>
</feature>
<dbReference type="InterPro" id="IPR003598">
    <property type="entry name" value="Ig_sub2"/>
</dbReference>
<dbReference type="Pfam" id="PF13895">
    <property type="entry name" value="Ig_2"/>
    <property type="match status" value="1"/>
</dbReference>
<feature type="chain" id="PRO_5040484527" evidence="5">
    <location>
        <begin position="22"/>
        <end position="1067"/>
    </location>
</feature>
<dbReference type="EMBL" id="CANHGI010000006">
    <property type="protein sequence ID" value="CAI5455960.1"/>
    <property type="molecule type" value="Genomic_DNA"/>
</dbReference>
<dbReference type="InterPro" id="IPR003961">
    <property type="entry name" value="FN3_dom"/>
</dbReference>
<keyword evidence="4" id="KW-0472">Membrane</keyword>
<evidence type="ECO:0000256" key="4">
    <source>
        <dbReference type="SAM" id="Phobius"/>
    </source>
</evidence>
<evidence type="ECO:0000256" key="5">
    <source>
        <dbReference type="SAM" id="SignalP"/>
    </source>
</evidence>
<protein>
    <submittedName>
        <fullName evidence="8">Uncharacterized protein</fullName>
    </submittedName>
</protein>
<dbReference type="InterPro" id="IPR013783">
    <property type="entry name" value="Ig-like_fold"/>
</dbReference>
<evidence type="ECO:0000256" key="1">
    <source>
        <dbReference type="ARBA" id="ARBA00022737"/>
    </source>
</evidence>
<keyword evidence="5" id="KW-0732">Signal</keyword>
<keyword evidence="4" id="KW-1133">Transmembrane helix</keyword>
<dbReference type="Gene3D" id="2.60.40.10">
    <property type="entry name" value="Immunoglobulins"/>
    <property type="match status" value="5"/>
</dbReference>
<keyword evidence="1" id="KW-0677">Repeat</keyword>
<accession>A0A9P1J3H9</accession>
<dbReference type="CDD" id="cd00096">
    <property type="entry name" value="Ig"/>
    <property type="match status" value="3"/>
</dbReference>